<dbReference type="Proteomes" id="UP000887540">
    <property type="component" value="Unplaced"/>
</dbReference>
<dbReference type="Pfam" id="PF00004">
    <property type="entry name" value="AAA"/>
    <property type="match status" value="1"/>
</dbReference>
<dbReference type="SUPFAM" id="SSF52540">
    <property type="entry name" value="P-loop containing nucleoside triphosphate hydrolases"/>
    <property type="match status" value="1"/>
</dbReference>
<dbReference type="Gene3D" id="3.40.50.300">
    <property type="entry name" value="P-loop containing nucleotide triphosphate hydrolases"/>
    <property type="match status" value="1"/>
</dbReference>
<evidence type="ECO:0000313" key="5">
    <source>
        <dbReference type="Proteomes" id="UP000887540"/>
    </source>
</evidence>
<dbReference type="InterPro" id="IPR003959">
    <property type="entry name" value="ATPase_AAA_core"/>
</dbReference>
<sequence>MSSFLVQIVASNIPNCFGYLSSTQSFPSDASNSFGVFCLTSPTDGKLSVVVQVFGTRPPFAFIHLNAAFMKLHGIQESEQVMLHNVNSVNFCDCIEIMPASLDDWNIIQSTAFVIEEIFLDQIRVVQKGMRFVLNVFDNLSVNFQVISIIPENIGDAPVIVSTTTQVLVVPWEEKKDSKTSQSSSIDFVDSRKFTSNLIDDFVGNFEEKFSRVLPDSLGPKNLNDQFAVPTVIVLDKDPYVKPCVVSLYSPLIDSPCYAIKLAAIKGVNQELDQLQETLERRKGHCWISESVRKMGLKDAMQVKIHPVTKNLINITYLLTEVYDLQEGDQSVLIDSLKNLFATAFIHSPIVMSMNGLYLTIPVKIDGKIRSTQINIQPNFKKISLPYDEKTCFYFWPNGVKMAFEFLSSQTTTQIAENRSSSKIIDENFGSQQHDYVNLAYQEEILTNINEDLIPRFCNQLTDIRILITGSKSSGKTALLFKLAQQFFEHELTIFSTFVNLAEWKGKTDSIEKMLNEKLQILKSRKPSILFIDNLDFLNVHLDDEERKKFVDKIYRKIARTLLSNNDIGVIAFGSGLA</sequence>
<accession>A0A914E0I5</accession>
<proteinExistence type="predicted"/>
<dbReference type="GO" id="GO:0005777">
    <property type="term" value="C:peroxisome"/>
    <property type="evidence" value="ECO:0007669"/>
    <property type="project" value="InterPro"/>
</dbReference>
<evidence type="ECO:0000313" key="6">
    <source>
        <dbReference type="WBParaSite" id="ACRNAN_scaffold5114.g13294.t1"/>
    </source>
</evidence>
<dbReference type="InterPro" id="IPR029067">
    <property type="entry name" value="CDC48_domain_2-like_sf"/>
</dbReference>
<dbReference type="AlphaFoldDB" id="A0A914E0I5"/>
<dbReference type="Pfam" id="PF09262">
    <property type="entry name" value="PEX-1N"/>
    <property type="match status" value="1"/>
</dbReference>
<keyword evidence="2" id="KW-0067">ATP-binding</keyword>
<keyword evidence="5" id="KW-1185">Reference proteome</keyword>
<dbReference type="InterPro" id="IPR027417">
    <property type="entry name" value="P-loop_NTPase"/>
</dbReference>
<dbReference type="InterPro" id="IPR015342">
    <property type="entry name" value="PEX1-N_C-lobe"/>
</dbReference>
<evidence type="ECO:0000256" key="2">
    <source>
        <dbReference type="ARBA" id="ARBA00022840"/>
    </source>
</evidence>
<dbReference type="Gene3D" id="3.10.330.10">
    <property type="match status" value="1"/>
</dbReference>
<reference evidence="6" key="1">
    <citation type="submission" date="2022-11" db="UniProtKB">
        <authorList>
            <consortium name="WormBaseParasite"/>
        </authorList>
    </citation>
    <scope>IDENTIFICATION</scope>
</reference>
<name>A0A914E0I5_9BILA</name>
<evidence type="ECO:0000259" key="4">
    <source>
        <dbReference type="Pfam" id="PF09262"/>
    </source>
</evidence>
<organism evidence="5 6">
    <name type="scientific">Acrobeloides nanus</name>
    <dbReference type="NCBI Taxonomy" id="290746"/>
    <lineage>
        <taxon>Eukaryota</taxon>
        <taxon>Metazoa</taxon>
        <taxon>Ecdysozoa</taxon>
        <taxon>Nematoda</taxon>
        <taxon>Chromadorea</taxon>
        <taxon>Rhabditida</taxon>
        <taxon>Tylenchina</taxon>
        <taxon>Cephalobomorpha</taxon>
        <taxon>Cephaloboidea</taxon>
        <taxon>Cephalobidae</taxon>
        <taxon>Acrobeloides</taxon>
    </lineage>
</organism>
<feature type="domain" description="Peroxisomal ATPase PEX1 N-terminal C-lobe" evidence="4">
    <location>
        <begin position="95"/>
        <end position="171"/>
    </location>
</feature>
<protein>
    <submittedName>
        <fullName evidence="6">Peroxin-1</fullName>
    </submittedName>
</protein>
<dbReference type="GO" id="GO:0007031">
    <property type="term" value="P:peroxisome organization"/>
    <property type="evidence" value="ECO:0007669"/>
    <property type="project" value="InterPro"/>
</dbReference>
<dbReference type="WBParaSite" id="ACRNAN_scaffold5114.g13294.t1">
    <property type="protein sequence ID" value="ACRNAN_scaffold5114.g13294.t1"/>
    <property type="gene ID" value="ACRNAN_scaffold5114.g13294"/>
</dbReference>
<dbReference type="GO" id="GO:0005524">
    <property type="term" value="F:ATP binding"/>
    <property type="evidence" value="ECO:0007669"/>
    <property type="project" value="UniProtKB-KW"/>
</dbReference>
<dbReference type="SUPFAM" id="SSF54585">
    <property type="entry name" value="Cdc48 domain 2-like"/>
    <property type="match status" value="1"/>
</dbReference>
<dbReference type="CDD" id="cd00009">
    <property type="entry name" value="AAA"/>
    <property type="match status" value="1"/>
</dbReference>
<evidence type="ECO:0000259" key="3">
    <source>
        <dbReference type="Pfam" id="PF00004"/>
    </source>
</evidence>
<evidence type="ECO:0000256" key="1">
    <source>
        <dbReference type="ARBA" id="ARBA00022741"/>
    </source>
</evidence>
<dbReference type="GO" id="GO:0016887">
    <property type="term" value="F:ATP hydrolysis activity"/>
    <property type="evidence" value="ECO:0007669"/>
    <property type="project" value="InterPro"/>
</dbReference>
<keyword evidence="1" id="KW-0547">Nucleotide-binding</keyword>
<feature type="domain" description="ATPase AAA-type core" evidence="3">
    <location>
        <begin position="466"/>
        <end position="573"/>
    </location>
</feature>